<keyword evidence="3" id="KW-0520">NAD</keyword>
<dbReference type="Pfam" id="PF00389">
    <property type="entry name" value="2-Hacid_dh"/>
    <property type="match status" value="1"/>
</dbReference>
<reference evidence="7 8" key="1">
    <citation type="submission" date="2024-03" db="EMBL/GenBank/DDBJ databases">
        <title>Natural products discovery in diverse microorganisms through a two-stage MS feature dereplication strategy.</title>
        <authorList>
            <person name="Zhang R."/>
        </authorList>
    </citation>
    <scope>NUCLEOTIDE SEQUENCE [LARGE SCALE GENOMIC DNA]</scope>
    <source>
        <strain evidence="7 8">18930</strain>
    </source>
</reference>
<dbReference type="InterPro" id="IPR029753">
    <property type="entry name" value="D-isomer_DH_CS"/>
</dbReference>
<dbReference type="SUPFAM" id="SSF51735">
    <property type="entry name" value="NAD(P)-binding Rossmann-fold domains"/>
    <property type="match status" value="1"/>
</dbReference>
<evidence type="ECO:0000256" key="2">
    <source>
        <dbReference type="ARBA" id="ARBA00023002"/>
    </source>
</evidence>
<dbReference type="InterPro" id="IPR006139">
    <property type="entry name" value="D-isomer_2_OHA_DH_cat_dom"/>
</dbReference>
<dbReference type="InterPro" id="IPR036291">
    <property type="entry name" value="NAD(P)-bd_dom_sf"/>
</dbReference>
<evidence type="ECO:0000256" key="1">
    <source>
        <dbReference type="ARBA" id="ARBA00005854"/>
    </source>
</evidence>
<dbReference type="PROSITE" id="PS00671">
    <property type="entry name" value="D_2_HYDROXYACID_DH_3"/>
    <property type="match status" value="1"/>
</dbReference>
<keyword evidence="2 4" id="KW-0560">Oxidoreductase</keyword>
<dbReference type="EMBL" id="CP147846">
    <property type="protein sequence ID" value="WXG70056.1"/>
    <property type="molecule type" value="Genomic_DNA"/>
</dbReference>
<comment type="similarity">
    <text evidence="1 4">Belongs to the D-isomer specific 2-hydroxyacid dehydrogenase family.</text>
</comment>
<name>A0ABZ2PU97_9NOCA</name>
<feature type="domain" description="D-isomer specific 2-hydroxyacid dehydrogenase catalytic" evidence="5">
    <location>
        <begin position="27"/>
        <end position="312"/>
    </location>
</feature>
<dbReference type="SUPFAM" id="SSF52283">
    <property type="entry name" value="Formate/glycerate dehydrogenase catalytic domain-like"/>
    <property type="match status" value="1"/>
</dbReference>
<dbReference type="RefSeq" id="WP_338891210.1">
    <property type="nucleotide sequence ID" value="NZ_CP147846.1"/>
</dbReference>
<dbReference type="Pfam" id="PF02826">
    <property type="entry name" value="2-Hacid_dh_C"/>
    <property type="match status" value="1"/>
</dbReference>
<dbReference type="PANTHER" id="PTHR43333:SF1">
    <property type="entry name" value="D-ISOMER SPECIFIC 2-HYDROXYACID DEHYDROGENASE NAD-BINDING DOMAIN-CONTAINING PROTEIN"/>
    <property type="match status" value="1"/>
</dbReference>
<feature type="domain" description="D-isomer specific 2-hydroxyacid dehydrogenase NAD-binding" evidence="6">
    <location>
        <begin position="107"/>
        <end position="281"/>
    </location>
</feature>
<dbReference type="PANTHER" id="PTHR43333">
    <property type="entry name" value="2-HACID_DH_C DOMAIN-CONTAINING PROTEIN"/>
    <property type="match status" value="1"/>
</dbReference>
<evidence type="ECO:0000259" key="5">
    <source>
        <dbReference type="Pfam" id="PF00389"/>
    </source>
</evidence>
<evidence type="ECO:0000313" key="7">
    <source>
        <dbReference type="EMBL" id="WXG70056.1"/>
    </source>
</evidence>
<protein>
    <submittedName>
        <fullName evidence="7">D-2-hydroxyacid dehydrogenase</fullName>
    </submittedName>
</protein>
<accession>A0ABZ2PU97</accession>
<dbReference type="Proteomes" id="UP001432000">
    <property type="component" value="Chromosome"/>
</dbReference>
<organism evidence="7 8">
    <name type="scientific">Rhodococcus sovatensis</name>
    <dbReference type="NCBI Taxonomy" id="1805840"/>
    <lineage>
        <taxon>Bacteria</taxon>
        <taxon>Bacillati</taxon>
        <taxon>Actinomycetota</taxon>
        <taxon>Actinomycetes</taxon>
        <taxon>Mycobacteriales</taxon>
        <taxon>Nocardiaceae</taxon>
        <taxon>Rhodococcus</taxon>
    </lineage>
</organism>
<gene>
    <name evidence="7" type="ORF">WDS16_05880</name>
</gene>
<dbReference type="CDD" id="cd05300">
    <property type="entry name" value="2-Hacid_dh_1"/>
    <property type="match status" value="1"/>
</dbReference>
<proteinExistence type="inferred from homology"/>
<evidence type="ECO:0000256" key="4">
    <source>
        <dbReference type="RuleBase" id="RU003719"/>
    </source>
</evidence>
<dbReference type="InterPro" id="IPR006140">
    <property type="entry name" value="D-isomer_DH_NAD-bd"/>
</dbReference>
<evidence type="ECO:0000259" key="6">
    <source>
        <dbReference type="Pfam" id="PF02826"/>
    </source>
</evidence>
<dbReference type="Gene3D" id="3.40.50.720">
    <property type="entry name" value="NAD(P)-binding Rossmann-like Domain"/>
    <property type="match status" value="2"/>
</dbReference>
<evidence type="ECO:0000313" key="8">
    <source>
        <dbReference type="Proteomes" id="UP001432000"/>
    </source>
</evidence>
<keyword evidence="8" id="KW-1185">Reference proteome</keyword>
<sequence>MGDRLVVVVLHADNLPAGMDSVSAVAEVRYATADTLGEAVPGADVLLLWDFFSPAVKQVWDRCDSLKWIHIAAAGVDSLMFDDLVDSDVVVTNSRGIFDRPIAEFVLAQILAFAKDTATSAELQRQRTWKHRETERLDTAKSMIVGTGAIGREIARLLSAVGMSVAGVGRTGRTGDADFGVVYSSSDLEQVVADIDYLILVAPLTDQTRGIVDTSVIAAAKPGVRVINVGRGELLETGALLGGLRSGHVGGAALDVFEEEPLPSDNPLWTAPNLVLTPHMSGDAAGWRDRLAELFVANFRRYAASEDLHNVVDKKLGFVST</sequence>
<evidence type="ECO:0000256" key="3">
    <source>
        <dbReference type="ARBA" id="ARBA00023027"/>
    </source>
</evidence>